<dbReference type="RefSeq" id="WP_008505930.1">
    <property type="nucleotide sequence ID" value="NZ_CM001403.1"/>
</dbReference>
<evidence type="ECO:0000259" key="1">
    <source>
        <dbReference type="Pfam" id="PF14344"/>
    </source>
</evidence>
<dbReference type="STRING" id="714943.Mucpa_1846"/>
<keyword evidence="3" id="KW-1185">Reference proteome</keyword>
<dbReference type="InterPro" id="IPR025510">
    <property type="entry name" value="DUF4397"/>
</dbReference>
<accession>H1YBN6</accession>
<organism evidence="2 3">
    <name type="scientific">Mucilaginibacter paludis DSM 18603</name>
    <dbReference type="NCBI Taxonomy" id="714943"/>
    <lineage>
        <taxon>Bacteria</taxon>
        <taxon>Pseudomonadati</taxon>
        <taxon>Bacteroidota</taxon>
        <taxon>Sphingobacteriia</taxon>
        <taxon>Sphingobacteriales</taxon>
        <taxon>Sphingobacteriaceae</taxon>
        <taxon>Mucilaginibacter</taxon>
    </lineage>
</organism>
<dbReference type="Proteomes" id="UP000002774">
    <property type="component" value="Chromosome"/>
</dbReference>
<dbReference type="eggNOG" id="ENOG502ZA3M">
    <property type="taxonomic scope" value="Bacteria"/>
</dbReference>
<dbReference type="OrthoDB" id="615056at2"/>
<proteinExistence type="predicted"/>
<dbReference type="AlphaFoldDB" id="H1YBN6"/>
<evidence type="ECO:0000313" key="3">
    <source>
        <dbReference type="Proteomes" id="UP000002774"/>
    </source>
</evidence>
<dbReference type="HOGENOM" id="CLU_481307_0_0_10"/>
<feature type="domain" description="DUF4397" evidence="1">
    <location>
        <begin position="328"/>
        <end position="424"/>
    </location>
</feature>
<protein>
    <recommendedName>
        <fullName evidence="1">DUF4397 domain-containing protein</fullName>
    </recommendedName>
</protein>
<gene>
    <name evidence="2" type="ORF">Mucpa_1846</name>
</gene>
<sequence length="573" mass="61899">MKELNKHLSSLAAVLGLFLLLAFSACKKDKQNLIADNRNVTDTRKNSTVRIVNLAGYNQLQINGDTLTNYVVRDPQGATAGQYPGTKYFPDNGRLGTTWSIPQSFLTNGTASVMVEHREYQSNSNDPLALTVQEDSQQAFDYYLLPTTAYAQVTNLPKLIKIPRSIAAATDQSHFKVRILNLAGKVNDDPRMGNLVSPLTLTWADGTPVSSQTSNITPGNYSAYIDLPYCTAQFKVLTDQGVQVPGNGKLTSGDVVLEPVASTIYHTSLTYSPIKTYAPGGVYTIVVTPKQYKVPTPGTSTDETTTAYQNSFFIISDVAEPVNLAYARLQAVNAMPNLNGIKVTVNGQVLGGPIAYTGYTDYSVFFIGKYTIQATDGSGAVLASTTLSLDANTNFTLWVFPDANGKPVISALANDLSGTLVGNATDDATYTRNSDAFSFSMRFLNLCQDFPYLTLTTDNAQNFNSVFGFNTAAVTNLRPGIFPIEFPYIRANYDAKPYQIMAFRSSPSVVPGSWATDIPVLTGQALIARPSLYANGNLPNHEPGFYSIALVGSTLPSAAAQAKAKMIIVKHSK</sequence>
<evidence type="ECO:0000313" key="2">
    <source>
        <dbReference type="EMBL" id="EHQ25999.1"/>
    </source>
</evidence>
<dbReference type="Pfam" id="PF14344">
    <property type="entry name" value="DUF4397"/>
    <property type="match status" value="1"/>
</dbReference>
<reference evidence="2" key="1">
    <citation type="submission" date="2011-09" db="EMBL/GenBank/DDBJ databases">
        <title>The permanent draft genome of Mucilaginibacter paludis DSM 18603.</title>
        <authorList>
            <consortium name="US DOE Joint Genome Institute (JGI-PGF)"/>
            <person name="Lucas S."/>
            <person name="Han J."/>
            <person name="Lapidus A."/>
            <person name="Bruce D."/>
            <person name="Goodwin L."/>
            <person name="Pitluck S."/>
            <person name="Peters L."/>
            <person name="Kyrpides N."/>
            <person name="Mavromatis K."/>
            <person name="Ivanova N."/>
            <person name="Mikhailova N."/>
            <person name="Held B."/>
            <person name="Detter J.C."/>
            <person name="Tapia R."/>
            <person name="Han C."/>
            <person name="Land M."/>
            <person name="Hauser L."/>
            <person name="Markowitz V."/>
            <person name="Cheng J.-F."/>
            <person name="Hugenholtz P."/>
            <person name="Woyke T."/>
            <person name="Wu D."/>
            <person name="Tindall B."/>
            <person name="Brambilla E."/>
            <person name="Klenk H.-P."/>
            <person name="Eisen J.A."/>
        </authorList>
    </citation>
    <scope>NUCLEOTIDE SEQUENCE [LARGE SCALE GENOMIC DNA]</scope>
    <source>
        <strain evidence="2">DSM 18603</strain>
    </source>
</reference>
<dbReference type="EMBL" id="CM001403">
    <property type="protein sequence ID" value="EHQ25999.1"/>
    <property type="molecule type" value="Genomic_DNA"/>
</dbReference>
<name>H1YBN6_9SPHI</name>
<dbReference type="PROSITE" id="PS51257">
    <property type="entry name" value="PROKAR_LIPOPROTEIN"/>
    <property type="match status" value="1"/>
</dbReference>